<dbReference type="Gene3D" id="3.40.50.10210">
    <property type="match status" value="1"/>
</dbReference>
<keyword evidence="13" id="KW-1185">Reference proteome</keyword>
<evidence type="ECO:0000256" key="3">
    <source>
        <dbReference type="ARBA" id="ARBA00007110"/>
    </source>
</evidence>
<dbReference type="InterPro" id="IPR003200">
    <property type="entry name" value="Nict_dMeBzImd_PRibTrfase"/>
</dbReference>
<comment type="function">
    <text evidence="1 11">Catalyzes the synthesis of alpha-ribazole-5'-phosphate from nicotinate mononucleotide (NAMN) and 5,6-dimethylbenzimidazole (DMB).</text>
</comment>
<comment type="similarity">
    <text evidence="3 11">Belongs to the CobT family.</text>
</comment>
<dbReference type="HAMAP" id="MF_00230">
    <property type="entry name" value="CobT"/>
    <property type="match status" value="1"/>
</dbReference>
<evidence type="ECO:0000256" key="5">
    <source>
        <dbReference type="ARBA" id="ARBA00015486"/>
    </source>
</evidence>
<keyword evidence="8 11" id="KW-0808">Transferase</keyword>
<dbReference type="RefSeq" id="WP_110342432.1">
    <property type="nucleotide sequence ID" value="NZ_JBHVKT010000035.1"/>
</dbReference>
<keyword evidence="7 11" id="KW-0328">Glycosyltransferase</keyword>
<evidence type="ECO:0000256" key="1">
    <source>
        <dbReference type="ARBA" id="ARBA00002197"/>
    </source>
</evidence>
<accession>A0A318LEC3</accession>
<evidence type="ECO:0000313" key="12">
    <source>
        <dbReference type="EMBL" id="PXY24364.1"/>
    </source>
</evidence>
<dbReference type="EMBL" id="MASU01000013">
    <property type="protein sequence ID" value="PXY24364.1"/>
    <property type="molecule type" value="Genomic_DNA"/>
</dbReference>
<feature type="active site" description="Proton acceptor" evidence="11">
    <location>
        <position position="311"/>
    </location>
</feature>
<dbReference type="InterPro" id="IPR036087">
    <property type="entry name" value="Nict_dMeBzImd_PRibTrfase_sf"/>
</dbReference>
<dbReference type="EC" id="2.4.2.21" evidence="4 11"/>
<protein>
    <recommendedName>
        <fullName evidence="5 11">Nicotinate-nucleotide--dimethylbenzimidazole phosphoribosyltransferase</fullName>
        <shortName evidence="11">NN:DBI PRT</shortName>
        <ecNumber evidence="4 11">2.4.2.21</ecNumber>
    </recommendedName>
    <alternativeName>
        <fullName evidence="9 11">N(1)-alpha-phosphoribosyltransferase</fullName>
    </alternativeName>
</protein>
<evidence type="ECO:0000256" key="6">
    <source>
        <dbReference type="ARBA" id="ARBA00022573"/>
    </source>
</evidence>
<dbReference type="InterPro" id="IPR023195">
    <property type="entry name" value="Nict_dMeBzImd_PRibTrfase_N"/>
</dbReference>
<dbReference type="OrthoDB" id="9781491at2"/>
<dbReference type="GO" id="GO:0008939">
    <property type="term" value="F:nicotinate-nucleotide-dimethylbenzimidazole phosphoribosyltransferase activity"/>
    <property type="evidence" value="ECO:0007669"/>
    <property type="project" value="UniProtKB-UniRule"/>
</dbReference>
<sequence>MPIEFATVPHPDEIARADALRRHGLLLKPVGSLGKLEDLGAWIAACQGQSPPRPLKRTRVVVFAGDHGIAAKGVSAYKPEVTRQLLAAARSGGGALNVLADVAGAGLRVEDIAVDSAEDGEFKVRRGSGSIDVEDALTADEAEAAVRAGMRLADAEVDSGADLLVPADLGVGVTTPASTLVAALTGTEPVAVIGRGSGIDDNGWMRKAVAVRDALRRARPALSDPVELLRTAGGADLAAMAGFLAQAAVRRTPVLLDGLASAAAALVAEELAPGSRSWWLATHRSTEPAQVLALDHLDLEPVVDLGVRLGGGAGATAVLPLLTASARLLTEMTTFDQVPLPE</sequence>
<dbReference type="Pfam" id="PF02277">
    <property type="entry name" value="DBI_PRT"/>
    <property type="match status" value="1"/>
</dbReference>
<comment type="pathway">
    <text evidence="2 11">Nucleoside biosynthesis; alpha-ribazole biosynthesis; alpha-ribazole from 5,6-dimethylbenzimidazole: step 1/2.</text>
</comment>
<dbReference type="Gene3D" id="1.10.1610.10">
    <property type="match status" value="1"/>
</dbReference>
<evidence type="ECO:0000256" key="9">
    <source>
        <dbReference type="ARBA" id="ARBA00030686"/>
    </source>
</evidence>
<keyword evidence="6 11" id="KW-0169">Cobalamin biosynthesis</keyword>
<dbReference type="PANTHER" id="PTHR43463:SF1">
    <property type="entry name" value="NICOTINATE-NUCLEOTIDE--DIMETHYLBENZIMIDAZOLE PHOSPHORIBOSYLTRANSFERASE"/>
    <property type="match status" value="1"/>
</dbReference>
<evidence type="ECO:0000256" key="10">
    <source>
        <dbReference type="ARBA" id="ARBA00047340"/>
    </source>
</evidence>
<dbReference type="NCBIfam" id="TIGR03160">
    <property type="entry name" value="cobT_DBIPRT"/>
    <property type="match status" value="1"/>
</dbReference>
<evidence type="ECO:0000256" key="8">
    <source>
        <dbReference type="ARBA" id="ARBA00022679"/>
    </source>
</evidence>
<dbReference type="PANTHER" id="PTHR43463">
    <property type="entry name" value="NICOTINATE-NUCLEOTIDE--DIMETHYLBENZIMIDAZOLE PHOSPHORIBOSYLTRANSFERASE"/>
    <property type="match status" value="1"/>
</dbReference>
<proteinExistence type="inferred from homology"/>
<evidence type="ECO:0000256" key="2">
    <source>
        <dbReference type="ARBA" id="ARBA00005049"/>
    </source>
</evidence>
<dbReference type="CDD" id="cd02439">
    <property type="entry name" value="DMB-PRT_CobT"/>
    <property type="match status" value="1"/>
</dbReference>
<evidence type="ECO:0000256" key="11">
    <source>
        <dbReference type="HAMAP-Rule" id="MF_00230"/>
    </source>
</evidence>
<name>A0A318LEC3_9PSEU</name>
<gene>
    <name evidence="11" type="primary">cobT</name>
    <name evidence="12" type="ORF">BA062_29545</name>
</gene>
<dbReference type="SUPFAM" id="SSF52733">
    <property type="entry name" value="Nicotinate mononucleotide:5,6-dimethylbenzimidazole phosphoribosyltransferase (CobT)"/>
    <property type="match status" value="1"/>
</dbReference>
<dbReference type="GO" id="GO:0009236">
    <property type="term" value="P:cobalamin biosynthetic process"/>
    <property type="evidence" value="ECO:0007669"/>
    <property type="project" value="UniProtKB-UniRule"/>
</dbReference>
<dbReference type="Proteomes" id="UP000247892">
    <property type="component" value="Unassembled WGS sequence"/>
</dbReference>
<dbReference type="UniPathway" id="UPA00061">
    <property type="reaction ID" value="UER00516"/>
</dbReference>
<reference evidence="12 13" key="1">
    <citation type="submission" date="2016-07" db="EMBL/GenBank/DDBJ databases">
        <title>Draft genome sequence of Prauserella sp. YIM 121212, isolated from alkaline soil.</title>
        <authorList>
            <person name="Ruckert C."/>
            <person name="Albersmeier A."/>
            <person name="Jiang C.-L."/>
            <person name="Jiang Y."/>
            <person name="Kalinowski J."/>
            <person name="Schneider O."/>
            <person name="Winkler A."/>
            <person name="Zotchev S.B."/>
        </authorList>
    </citation>
    <scope>NUCLEOTIDE SEQUENCE [LARGE SCALE GENOMIC DNA]</scope>
    <source>
        <strain evidence="12 13">YIM 121212</strain>
    </source>
</reference>
<comment type="catalytic activity">
    <reaction evidence="10 11">
        <text>5,6-dimethylbenzimidazole + nicotinate beta-D-ribonucleotide = alpha-ribazole 5'-phosphate + nicotinate + H(+)</text>
        <dbReference type="Rhea" id="RHEA:11196"/>
        <dbReference type="ChEBI" id="CHEBI:15378"/>
        <dbReference type="ChEBI" id="CHEBI:15890"/>
        <dbReference type="ChEBI" id="CHEBI:32544"/>
        <dbReference type="ChEBI" id="CHEBI:57502"/>
        <dbReference type="ChEBI" id="CHEBI:57918"/>
        <dbReference type="EC" id="2.4.2.21"/>
    </reaction>
</comment>
<evidence type="ECO:0000256" key="7">
    <source>
        <dbReference type="ARBA" id="ARBA00022676"/>
    </source>
</evidence>
<organism evidence="12 13">
    <name type="scientific">Prauserella flavalba</name>
    <dbReference type="NCBI Taxonomy" id="1477506"/>
    <lineage>
        <taxon>Bacteria</taxon>
        <taxon>Bacillati</taxon>
        <taxon>Actinomycetota</taxon>
        <taxon>Actinomycetes</taxon>
        <taxon>Pseudonocardiales</taxon>
        <taxon>Pseudonocardiaceae</taxon>
        <taxon>Prauserella</taxon>
    </lineage>
</organism>
<dbReference type="NCBIfam" id="NF000996">
    <property type="entry name" value="PRK00105.1"/>
    <property type="match status" value="1"/>
</dbReference>
<dbReference type="InterPro" id="IPR017846">
    <property type="entry name" value="Nict_dMeBzImd_PRibTrfase_bact"/>
</dbReference>
<evidence type="ECO:0000256" key="4">
    <source>
        <dbReference type="ARBA" id="ARBA00011991"/>
    </source>
</evidence>
<evidence type="ECO:0000313" key="13">
    <source>
        <dbReference type="Proteomes" id="UP000247892"/>
    </source>
</evidence>
<comment type="caution">
    <text evidence="12">The sequence shown here is derived from an EMBL/GenBank/DDBJ whole genome shotgun (WGS) entry which is preliminary data.</text>
</comment>
<dbReference type="AlphaFoldDB" id="A0A318LEC3"/>